<dbReference type="AlphaFoldDB" id="A0A1G9QGE0"/>
<dbReference type="Proteomes" id="UP000198680">
    <property type="component" value="Unassembled WGS sequence"/>
</dbReference>
<reference evidence="4" key="1">
    <citation type="submission" date="2016-10" db="EMBL/GenBank/DDBJ databases">
        <authorList>
            <person name="Varghese N."/>
            <person name="Submissions S."/>
        </authorList>
    </citation>
    <scope>NUCLEOTIDE SEQUENCE [LARGE SCALE GENOMIC DNA]</scope>
    <source>
        <strain evidence="4">DSM 45419</strain>
    </source>
</reference>
<evidence type="ECO:0000256" key="2">
    <source>
        <dbReference type="SAM" id="Phobius"/>
    </source>
</evidence>
<evidence type="ECO:0000313" key="4">
    <source>
        <dbReference type="Proteomes" id="UP000198680"/>
    </source>
</evidence>
<evidence type="ECO:0000256" key="1">
    <source>
        <dbReference type="SAM" id="MobiDB-lite"/>
    </source>
</evidence>
<dbReference type="STRING" id="1137991.SAMN05660642_01660"/>
<keyword evidence="2" id="KW-1133">Transmembrane helix</keyword>
<evidence type="ECO:0000313" key="3">
    <source>
        <dbReference type="EMBL" id="SDM10089.1"/>
    </source>
</evidence>
<protein>
    <submittedName>
        <fullName evidence="3">Uncharacterized protein</fullName>
    </submittedName>
</protein>
<feature type="transmembrane region" description="Helical" evidence="2">
    <location>
        <begin position="6"/>
        <end position="27"/>
    </location>
</feature>
<feature type="region of interest" description="Disordered" evidence="1">
    <location>
        <begin position="45"/>
        <end position="132"/>
    </location>
</feature>
<organism evidence="3 4">
    <name type="scientific">Geodermatophilus siccatus</name>
    <dbReference type="NCBI Taxonomy" id="1137991"/>
    <lineage>
        <taxon>Bacteria</taxon>
        <taxon>Bacillati</taxon>
        <taxon>Actinomycetota</taxon>
        <taxon>Actinomycetes</taxon>
        <taxon>Geodermatophilales</taxon>
        <taxon>Geodermatophilaceae</taxon>
        <taxon>Geodermatophilus</taxon>
    </lineage>
</organism>
<name>A0A1G9QGE0_9ACTN</name>
<sequence length="132" mass="13152">MTVVETLLVYAVAPLALIAVLALLTLVPGRRKKLRYKPGQAWDHEPVWYEPHPVGGGGHGPTEAHGPAGVPGDGTTALGSSMYPEQHGPGAPGQSGGYGGGDSHGATGARALAAGPSAAAAARPFGGARGTW</sequence>
<feature type="compositionally biased region" description="Low complexity" evidence="1">
    <location>
        <begin position="104"/>
        <end position="126"/>
    </location>
</feature>
<accession>A0A1G9QGE0</accession>
<dbReference type="RefSeq" id="WP_091216199.1">
    <property type="nucleotide sequence ID" value="NZ_FNHE01000003.1"/>
</dbReference>
<keyword evidence="2" id="KW-0472">Membrane</keyword>
<gene>
    <name evidence="3" type="ORF">SAMN05660642_01660</name>
</gene>
<dbReference type="EMBL" id="FNHE01000003">
    <property type="protein sequence ID" value="SDM10089.1"/>
    <property type="molecule type" value="Genomic_DNA"/>
</dbReference>
<feature type="compositionally biased region" description="Gly residues" evidence="1">
    <location>
        <begin position="90"/>
        <end position="103"/>
    </location>
</feature>
<keyword evidence="2" id="KW-0812">Transmembrane</keyword>
<keyword evidence="4" id="KW-1185">Reference proteome</keyword>
<proteinExistence type="predicted"/>